<proteinExistence type="predicted"/>
<dbReference type="Pfam" id="PF12802">
    <property type="entry name" value="MarR_2"/>
    <property type="match status" value="1"/>
</dbReference>
<feature type="domain" description="HTH marR-type" evidence="2">
    <location>
        <begin position="39"/>
        <end position="175"/>
    </location>
</feature>
<organism evidence="3 4">
    <name type="scientific">Leifsonia williamsii</name>
    <dbReference type="NCBI Taxonomy" id="3035919"/>
    <lineage>
        <taxon>Bacteria</taxon>
        <taxon>Bacillati</taxon>
        <taxon>Actinomycetota</taxon>
        <taxon>Actinomycetes</taxon>
        <taxon>Micrococcales</taxon>
        <taxon>Microbacteriaceae</taxon>
        <taxon>Leifsonia</taxon>
    </lineage>
</organism>
<comment type="caution">
    <text evidence="3">The sequence shown here is derived from an EMBL/GenBank/DDBJ whole genome shotgun (WGS) entry which is preliminary data.</text>
</comment>
<name>A0ABT8K9G8_9MICO</name>
<dbReference type="SMART" id="SM00347">
    <property type="entry name" value="HTH_MARR"/>
    <property type="match status" value="1"/>
</dbReference>
<sequence length="187" mass="19676">MEHVREPQEPQDQTASGPRPGGATDREGAISPGGAPRPDSDVLEALQVYRAAEAAMRRRTGAAMGIGDNDLLALRLILDNTAAGRPTAAKDVSAYLGVSSASTSALIDRLVRGGFVERRPSLVDKRSTELVPTTAALGDTGPLLAAAQEQIAAATAELSPDEAQTVTRFLQKMRETVDRISSRTAND</sequence>
<evidence type="ECO:0000256" key="1">
    <source>
        <dbReference type="SAM" id="MobiDB-lite"/>
    </source>
</evidence>
<dbReference type="Proteomes" id="UP001174208">
    <property type="component" value="Unassembled WGS sequence"/>
</dbReference>
<reference evidence="3" key="1">
    <citation type="submission" date="2023-06" db="EMBL/GenBank/DDBJ databases">
        <title>MT1 and MT2 Draft Genomes of Novel Species.</title>
        <authorList>
            <person name="Venkateswaran K."/>
        </authorList>
    </citation>
    <scope>NUCLEOTIDE SEQUENCE</scope>
    <source>
        <strain evidence="3">F6_8S_P_1B</strain>
    </source>
</reference>
<dbReference type="PROSITE" id="PS50995">
    <property type="entry name" value="HTH_MARR_2"/>
    <property type="match status" value="1"/>
</dbReference>
<evidence type="ECO:0000313" key="3">
    <source>
        <dbReference type="EMBL" id="MDN4612959.1"/>
    </source>
</evidence>
<dbReference type="InterPro" id="IPR039422">
    <property type="entry name" value="MarR/SlyA-like"/>
</dbReference>
<evidence type="ECO:0000259" key="2">
    <source>
        <dbReference type="PROSITE" id="PS50995"/>
    </source>
</evidence>
<dbReference type="PANTHER" id="PTHR33164:SF43">
    <property type="entry name" value="HTH-TYPE TRANSCRIPTIONAL REPRESSOR YETL"/>
    <property type="match status" value="1"/>
</dbReference>
<accession>A0ABT8K9G8</accession>
<dbReference type="RefSeq" id="WP_301209777.1">
    <property type="nucleotide sequence ID" value="NZ_JAROCF010000001.1"/>
</dbReference>
<protein>
    <submittedName>
        <fullName evidence="3">MarR family transcriptional regulator</fullName>
    </submittedName>
</protein>
<dbReference type="SUPFAM" id="SSF46785">
    <property type="entry name" value="Winged helix' DNA-binding domain"/>
    <property type="match status" value="1"/>
</dbReference>
<dbReference type="InterPro" id="IPR036388">
    <property type="entry name" value="WH-like_DNA-bd_sf"/>
</dbReference>
<evidence type="ECO:0000313" key="4">
    <source>
        <dbReference type="Proteomes" id="UP001174208"/>
    </source>
</evidence>
<dbReference type="Gene3D" id="1.10.10.10">
    <property type="entry name" value="Winged helix-like DNA-binding domain superfamily/Winged helix DNA-binding domain"/>
    <property type="match status" value="1"/>
</dbReference>
<dbReference type="PANTHER" id="PTHR33164">
    <property type="entry name" value="TRANSCRIPTIONAL REGULATOR, MARR FAMILY"/>
    <property type="match status" value="1"/>
</dbReference>
<dbReference type="EMBL" id="JAROCF010000001">
    <property type="protein sequence ID" value="MDN4612959.1"/>
    <property type="molecule type" value="Genomic_DNA"/>
</dbReference>
<keyword evidence="4" id="KW-1185">Reference proteome</keyword>
<dbReference type="InterPro" id="IPR036390">
    <property type="entry name" value="WH_DNA-bd_sf"/>
</dbReference>
<feature type="region of interest" description="Disordered" evidence="1">
    <location>
        <begin position="1"/>
        <end position="41"/>
    </location>
</feature>
<dbReference type="InterPro" id="IPR000835">
    <property type="entry name" value="HTH_MarR-typ"/>
</dbReference>
<gene>
    <name evidence="3" type="ORF">P5G50_00725</name>
</gene>